<dbReference type="Pfam" id="PF00135">
    <property type="entry name" value="COesterase"/>
    <property type="match status" value="2"/>
</dbReference>
<dbReference type="OrthoDB" id="6846267at2759"/>
<organism evidence="3 4">
    <name type="scientific">Caenorhabditis angaria</name>
    <dbReference type="NCBI Taxonomy" id="860376"/>
    <lineage>
        <taxon>Eukaryota</taxon>
        <taxon>Metazoa</taxon>
        <taxon>Ecdysozoa</taxon>
        <taxon>Nematoda</taxon>
        <taxon>Chromadorea</taxon>
        <taxon>Rhabditida</taxon>
        <taxon>Rhabditina</taxon>
        <taxon>Rhabditomorpha</taxon>
        <taxon>Rhabditoidea</taxon>
        <taxon>Rhabditidae</taxon>
        <taxon>Peloderinae</taxon>
        <taxon>Caenorhabditis</taxon>
    </lineage>
</organism>
<feature type="domain" description="Carboxylesterase type B" evidence="2">
    <location>
        <begin position="542"/>
        <end position="987"/>
    </location>
</feature>
<comment type="caution">
    <text evidence="3">The sequence shown here is derived from an EMBL/GenBank/DDBJ whole genome shotgun (WGS) entry which is preliminary data.</text>
</comment>
<dbReference type="Proteomes" id="UP001152747">
    <property type="component" value="Unassembled WGS sequence"/>
</dbReference>
<accession>A0A9P1N571</accession>
<protein>
    <recommendedName>
        <fullName evidence="2">Carboxylesterase type B domain-containing protein</fullName>
    </recommendedName>
</protein>
<dbReference type="Gene3D" id="3.40.50.1820">
    <property type="entry name" value="alpha/beta hydrolase"/>
    <property type="match status" value="2"/>
</dbReference>
<proteinExistence type="predicted"/>
<sequence>MLPFFSLIILFTDLFANWGNSEIINTGYGSIQGLEVWRNHKLYHSFKKIPFAAPPLGKLRFQKPENPELWTEIRDGTAYGPACMTNSTTSKSIPKWIDEDCLYLNIFVSDYCLRSKNCSTAVYIHGGALNYDSAVMFNDTVLFDSYCSRDVILVIPAFRLGVFSHLVFNDQKVAPYNIAIFDILKAIDFVSQEIQHFGGNSQNIALFGHSYGGVISSQLLFSTEIEKKFQKVVSMSSISFFKPLEELRELTDKFLKISGCKATKDFDALKCLEKLDARELLRIQRKMEEEDSKNIFESIVHSLPLFQPGTLADFHKNPTNMPYLSGVVAHEFDNNGEERELASIIDFKNKNEVYKKYRMDKKLGKLKFNTTDRTQKFFLDVSFRIRQMRKIGAPAYLYEYSNPAHATHTDDLSYIMGVHLFNKSIDEQKLSEVYPEYFMNFIKFGKPAENWEISNGTSYFDIDWSEENGKRPQMRNGFEKEIIDYWFVKMREYDELIEKQKSKSIPKFKRLPILSANSTSISCLSILLIFLAGLILGRLYSTIIKTGLGSIRGLETYQNDKLYHRFKKIPFAAPPVENLRFQKPENPAPWAEIRDGTAYGPACITNTTSSKSVPKWMDEDCLHLNIFVSDFCLKSKNCSTAFYIHGGALYYDSAVMFNDSFLLDSFASRDVILVIPAYRLGIFSHLTLQNQKLAPYNIGIYDMLKALEFVNKEIKNFGGDSKIVTLFGHSYGGLVTSLLSFSTEINKDLSLFQKIVSMSAFSHFQPTETIKNRTYDFARRSGCNTSDLEVYTCLQNKKWPELLRIQQEMEEDYGTLNFEGVLQEMPLFQKGSLGEFHKNPKKIPCLTGATTLEFDTKPDKIDITEIMDFKNPEAIYRKYQSDVEQNLLSFNHSEETVKLFVDTKIRVQELLNVGAPAYLYEYSNPTHPLHTEDLSYIMGVHPFNKTIDEQKLSEIYPEYFINFIKFGKPAENWEISNGTSYFDIDWNEENGKRPKMRNGFEKRGN</sequence>
<gene>
    <name evidence="3" type="ORF">CAMP_LOCUS11043</name>
</gene>
<dbReference type="PANTHER" id="PTHR45580">
    <property type="entry name" value="PROTEIN CBG05369"/>
    <property type="match status" value="1"/>
</dbReference>
<dbReference type="EMBL" id="CANHGI010000004">
    <property type="protein sequence ID" value="CAI5448406.1"/>
    <property type="molecule type" value="Genomic_DNA"/>
</dbReference>
<dbReference type="AlphaFoldDB" id="A0A9P1N571"/>
<evidence type="ECO:0000259" key="2">
    <source>
        <dbReference type="Pfam" id="PF00135"/>
    </source>
</evidence>
<dbReference type="InterPro" id="IPR002018">
    <property type="entry name" value="CarbesteraseB"/>
</dbReference>
<feature type="signal peptide" evidence="1">
    <location>
        <begin position="1"/>
        <end position="21"/>
    </location>
</feature>
<feature type="domain" description="Carboxylesterase type B" evidence="2">
    <location>
        <begin position="21"/>
        <end position="474"/>
    </location>
</feature>
<feature type="chain" id="PRO_5040328244" description="Carboxylesterase type B domain-containing protein" evidence="1">
    <location>
        <begin position="22"/>
        <end position="1005"/>
    </location>
</feature>
<dbReference type="InterPro" id="IPR029058">
    <property type="entry name" value="AB_hydrolase_fold"/>
</dbReference>
<evidence type="ECO:0000313" key="4">
    <source>
        <dbReference type="Proteomes" id="UP001152747"/>
    </source>
</evidence>
<keyword evidence="4" id="KW-1185">Reference proteome</keyword>
<reference evidence="3" key="1">
    <citation type="submission" date="2022-11" db="EMBL/GenBank/DDBJ databases">
        <authorList>
            <person name="Kikuchi T."/>
        </authorList>
    </citation>
    <scope>NUCLEOTIDE SEQUENCE</scope>
    <source>
        <strain evidence="3">PS1010</strain>
    </source>
</reference>
<dbReference type="PANTHER" id="PTHR45580:SF9">
    <property type="entry name" value="CARBOXYLESTERASE TYPE B DOMAIN-CONTAINING PROTEIN"/>
    <property type="match status" value="1"/>
</dbReference>
<keyword evidence="1" id="KW-0732">Signal</keyword>
<evidence type="ECO:0000313" key="3">
    <source>
        <dbReference type="EMBL" id="CAI5448406.1"/>
    </source>
</evidence>
<name>A0A9P1N571_9PELO</name>
<evidence type="ECO:0000256" key="1">
    <source>
        <dbReference type="SAM" id="SignalP"/>
    </source>
</evidence>
<dbReference type="SUPFAM" id="SSF53474">
    <property type="entry name" value="alpha/beta-Hydrolases"/>
    <property type="match status" value="2"/>
</dbReference>